<keyword evidence="5" id="KW-0119">Carbohydrate metabolism</keyword>
<name>U4TPG9_9LACO</name>
<dbReference type="Gene3D" id="1.10.150.240">
    <property type="entry name" value="Putative phosphatase, domain 2"/>
    <property type="match status" value="1"/>
</dbReference>
<comment type="similarity">
    <text evidence="2">Belongs to the HAD-like hydrolase superfamily. CbbY/CbbZ/Gph/YieH family.</text>
</comment>
<evidence type="ECO:0000313" key="7">
    <source>
        <dbReference type="Proteomes" id="UP000030647"/>
    </source>
</evidence>
<comment type="cofactor">
    <cofactor evidence="1">
        <name>Mg(2+)</name>
        <dbReference type="ChEBI" id="CHEBI:18420"/>
    </cofactor>
</comment>
<dbReference type="InterPro" id="IPR036412">
    <property type="entry name" value="HAD-like_sf"/>
</dbReference>
<dbReference type="SFLD" id="SFLDG01135">
    <property type="entry name" value="C1.5.6:_HAD__Beta-PGM__Phospha"/>
    <property type="match status" value="1"/>
</dbReference>
<keyword evidence="7" id="KW-1185">Reference proteome</keyword>
<accession>U4TPG9</accession>
<evidence type="ECO:0000256" key="4">
    <source>
        <dbReference type="ARBA" id="ARBA00022842"/>
    </source>
</evidence>
<dbReference type="GO" id="GO:0003824">
    <property type="term" value="F:catalytic activity"/>
    <property type="evidence" value="ECO:0007669"/>
    <property type="project" value="UniProtKB-ARBA"/>
</dbReference>
<protein>
    <submittedName>
        <fullName evidence="6">CbbY</fullName>
    </submittedName>
</protein>
<dbReference type="GO" id="GO:0046872">
    <property type="term" value="F:metal ion binding"/>
    <property type="evidence" value="ECO:0007669"/>
    <property type="project" value="UniProtKB-KW"/>
</dbReference>
<proteinExistence type="inferred from homology"/>
<evidence type="ECO:0000256" key="1">
    <source>
        <dbReference type="ARBA" id="ARBA00001946"/>
    </source>
</evidence>
<evidence type="ECO:0000256" key="3">
    <source>
        <dbReference type="ARBA" id="ARBA00022723"/>
    </source>
</evidence>
<reference evidence="7" key="1">
    <citation type="journal article" date="2013" name="Genome Announc.">
        <title>Whole-Genome Sequencing of Lactobacillus shenzhenensis Strain LY-73T.</title>
        <authorList>
            <person name="Lin Z."/>
            <person name="Liu Z."/>
            <person name="Yang R."/>
            <person name="Zou Y."/>
            <person name="Wan D."/>
            <person name="Chen J."/>
            <person name="Guo M."/>
            <person name="Zhao J."/>
            <person name="Fang C."/>
            <person name="Yang R."/>
            <person name="Liu F."/>
        </authorList>
    </citation>
    <scope>NUCLEOTIDE SEQUENCE [LARGE SCALE GENOMIC DNA]</scope>
    <source>
        <strain evidence="7">LY-73</strain>
    </source>
</reference>
<dbReference type="SUPFAM" id="SSF56784">
    <property type="entry name" value="HAD-like"/>
    <property type="match status" value="1"/>
</dbReference>
<evidence type="ECO:0000256" key="5">
    <source>
        <dbReference type="ARBA" id="ARBA00023277"/>
    </source>
</evidence>
<dbReference type="HOGENOM" id="CLU_045011_13_1_9"/>
<dbReference type="Proteomes" id="UP000030647">
    <property type="component" value="Unassembled WGS sequence"/>
</dbReference>
<dbReference type="EMBL" id="KI271583">
    <property type="protein sequence ID" value="ERL66134.1"/>
    <property type="molecule type" value="Genomic_DNA"/>
</dbReference>
<dbReference type="Pfam" id="PF00702">
    <property type="entry name" value="Hydrolase"/>
    <property type="match status" value="1"/>
</dbReference>
<dbReference type="InterPro" id="IPR051600">
    <property type="entry name" value="Beta-PGM-like"/>
</dbReference>
<dbReference type="eggNOG" id="COG0637">
    <property type="taxonomic scope" value="Bacteria"/>
</dbReference>
<dbReference type="InterPro" id="IPR023214">
    <property type="entry name" value="HAD_sf"/>
</dbReference>
<dbReference type="AlphaFoldDB" id="U4TPG9"/>
<keyword evidence="3" id="KW-0479">Metal-binding</keyword>
<dbReference type="InterPro" id="IPR023198">
    <property type="entry name" value="PGP-like_dom2"/>
</dbReference>
<gene>
    <name evidence="6" type="primary">cbbY</name>
    <name evidence="6" type="ORF">L248_1226</name>
</gene>
<sequence>MRKKMFQAVIFDMDGVLIDSEVFNFERRLAYLRSVGVTPGTTDIQDFLGQSAETKWQLVVPDPAERARVRPGFYPYKAAHPITYADHVMPGIQATARWLHAQGIRLAVASAGSRAEIDRMLTATGLAPYFQVILSGTELTENKPNPQIYRLAVTHLAVPPAACLVIEDSRIGITAAKRAGLTVWALQPKQYHIDQSQADWQFADYEAFRRHFAGVQRSANLG</sequence>
<dbReference type="PRINTS" id="PR00413">
    <property type="entry name" value="HADHALOGNASE"/>
</dbReference>
<evidence type="ECO:0000313" key="6">
    <source>
        <dbReference type="EMBL" id="ERL66134.1"/>
    </source>
</evidence>
<dbReference type="PANTHER" id="PTHR46193">
    <property type="entry name" value="6-PHOSPHOGLUCONATE PHOSPHATASE"/>
    <property type="match status" value="1"/>
</dbReference>
<evidence type="ECO:0000256" key="2">
    <source>
        <dbReference type="ARBA" id="ARBA00006171"/>
    </source>
</evidence>
<organism evidence="6 7">
    <name type="scientific">Schleiferilactobacillus shenzhenensis LY-73</name>
    <dbReference type="NCBI Taxonomy" id="1231336"/>
    <lineage>
        <taxon>Bacteria</taxon>
        <taxon>Bacillati</taxon>
        <taxon>Bacillota</taxon>
        <taxon>Bacilli</taxon>
        <taxon>Lactobacillales</taxon>
        <taxon>Lactobacillaceae</taxon>
        <taxon>Schleiferilactobacillus</taxon>
    </lineage>
</organism>
<dbReference type="CDD" id="cd07505">
    <property type="entry name" value="HAD_BPGM-like"/>
    <property type="match status" value="1"/>
</dbReference>
<dbReference type="InterPro" id="IPR006439">
    <property type="entry name" value="HAD-SF_hydro_IA"/>
</dbReference>
<dbReference type="SFLD" id="SFLDS00003">
    <property type="entry name" value="Haloacid_Dehalogenase"/>
    <property type="match status" value="1"/>
</dbReference>
<dbReference type="NCBIfam" id="TIGR01549">
    <property type="entry name" value="HAD-SF-IA-v1"/>
    <property type="match status" value="1"/>
</dbReference>
<dbReference type="PANTHER" id="PTHR46193:SF18">
    <property type="entry name" value="HEXITOL PHOSPHATASE B"/>
    <property type="match status" value="1"/>
</dbReference>
<dbReference type="NCBIfam" id="TIGR01509">
    <property type="entry name" value="HAD-SF-IA-v3"/>
    <property type="match status" value="1"/>
</dbReference>
<dbReference type="STRING" id="1231336.L248_1226"/>
<keyword evidence="4" id="KW-0460">Magnesium</keyword>
<dbReference type="SFLD" id="SFLDG01129">
    <property type="entry name" value="C1.5:_HAD__Beta-PGM__Phosphata"/>
    <property type="match status" value="1"/>
</dbReference>
<dbReference type="Gene3D" id="3.40.50.1000">
    <property type="entry name" value="HAD superfamily/HAD-like"/>
    <property type="match status" value="1"/>
</dbReference>